<dbReference type="InterPro" id="IPR012677">
    <property type="entry name" value="Nucleotide-bd_a/b_plait_sf"/>
</dbReference>
<keyword evidence="1 2" id="KW-0694">RNA-binding</keyword>
<dbReference type="SUPFAM" id="SSF54928">
    <property type="entry name" value="RNA-binding domain, RBD"/>
    <property type="match status" value="2"/>
</dbReference>
<evidence type="ECO:0000259" key="4">
    <source>
        <dbReference type="PROSITE" id="PS50102"/>
    </source>
</evidence>
<dbReference type="SMART" id="SM00360">
    <property type="entry name" value="RRM"/>
    <property type="match status" value="3"/>
</dbReference>
<dbReference type="Gene3D" id="3.30.70.330">
    <property type="match status" value="3"/>
</dbReference>
<dbReference type="Pfam" id="PF00076">
    <property type="entry name" value="RRM_1"/>
    <property type="match status" value="3"/>
</dbReference>
<dbReference type="InterPro" id="IPR035979">
    <property type="entry name" value="RBD_domain_sf"/>
</dbReference>
<dbReference type="PROSITE" id="PS50102">
    <property type="entry name" value="RRM"/>
    <property type="match status" value="3"/>
</dbReference>
<evidence type="ECO:0000313" key="5">
    <source>
        <dbReference type="EMBL" id="KAG2172817.1"/>
    </source>
</evidence>
<evidence type="ECO:0000313" key="6">
    <source>
        <dbReference type="Proteomes" id="UP000654370"/>
    </source>
</evidence>
<keyword evidence="6" id="KW-1185">Reference proteome</keyword>
<dbReference type="PANTHER" id="PTHR23003:SF3">
    <property type="entry name" value="FI21236P1-RELATED"/>
    <property type="match status" value="1"/>
</dbReference>
<dbReference type="OrthoDB" id="1049195at2759"/>
<dbReference type="GO" id="GO:1990904">
    <property type="term" value="C:ribonucleoprotein complex"/>
    <property type="evidence" value="ECO:0007669"/>
    <property type="project" value="TreeGrafter"/>
</dbReference>
<feature type="domain" description="RRM" evidence="4">
    <location>
        <begin position="95"/>
        <end position="172"/>
    </location>
</feature>
<dbReference type="PANTHER" id="PTHR23003">
    <property type="entry name" value="RNA RECOGNITION MOTIF RRM DOMAIN CONTAINING PROTEIN"/>
    <property type="match status" value="1"/>
</dbReference>
<protein>
    <recommendedName>
        <fullName evidence="4">RRM domain-containing protein</fullName>
    </recommendedName>
</protein>
<evidence type="ECO:0000256" key="1">
    <source>
        <dbReference type="ARBA" id="ARBA00022884"/>
    </source>
</evidence>
<evidence type="ECO:0000256" key="3">
    <source>
        <dbReference type="SAM" id="MobiDB-lite"/>
    </source>
</evidence>
<feature type="compositionally biased region" description="Basic residues" evidence="3">
    <location>
        <begin position="8"/>
        <end position="23"/>
    </location>
</feature>
<feature type="region of interest" description="Disordered" evidence="3">
    <location>
        <begin position="262"/>
        <end position="361"/>
    </location>
</feature>
<dbReference type="GO" id="GO:0005737">
    <property type="term" value="C:cytoplasm"/>
    <property type="evidence" value="ECO:0007669"/>
    <property type="project" value="TreeGrafter"/>
</dbReference>
<feature type="compositionally biased region" description="Low complexity" evidence="3">
    <location>
        <begin position="24"/>
        <end position="34"/>
    </location>
</feature>
<feature type="compositionally biased region" description="Gly residues" evidence="3">
    <location>
        <begin position="290"/>
        <end position="303"/>
    </location>
</feature>
<evidence type="ECO:0000256" key="2">
    <source>
        <dbReference type="PROSITE-ProRule" id="PRU00176"/>
    </source>
</evidence>
<feature type="compositionally biased region" description="Basic residues" evidence="3">
    <location>
        <begin position="40"/>
        <end position="87"/>
    </location>
</feature>
<dbReference type="InterPro" id="IPR050374">
    <property type="entry name" value="RRT5_SRSF_SR"/>
</dbReference>
<dbReference type="EMBL" id="JAEPQZ010000016">
    <property type="protein sequence ID" value="KAG2172817.1"/>
    <property type="molecule type" value="Genomic_DNA"/>
</dbReference>
<feature type="domain" description="RRM" evidence="4">
    <location>
        <begin position="363"/>
        <end position="439"/>
    </location>
</feature>
<organism evidence="5 6">
    <name type="scientific">Mortierella isabellina</name>
    <name type="common">Filamentous fungus</name>
    <name type="synonym">Umbelopsis isabellina</name>
    <dbReference type="NCBI Taxonomy" id="91625"/>
    <lineage>
        <taxon>Eukaryota</taxon>
        <taxon>Fungi</taxon>
        <taxon>Fungi incertae sedis</taxon>
        <taxon>Mucoromycota</taxon>
        <taxon>Mucoromycotina</taxon>
        <taxon>Umbelopsidomycetes</taxon>
        <taxon>Umbelopsidales</taxon>
        <taxon>Umbelopsidaceae</taxon>
        <taxon>Umbelopsis</taxon>
    </lineage>
</organism>
<dbReference type="AlphaFoldDB" id="A0A8H7PF61"/>
<gene>
    <name evidence="5" type="ORF">INT43_000167</name>
</gene>
<name>A0A8H7PF61_MORIS</name>
<dbReference type="GO" id="GO:0003729">
    <property type="term" value="F:mRNA binding"/>
    <property type="evidence" value="ECO:0007669"/>
    <property type="project" value="TreeGrafter"/>
</dbReference>
<accession>A0A8H7PF61</accession>
<feature type="region of interest" description="Disordered" evidence="3">
    <location>
        <begin position="1"/>
        <end position="95"/>
    </location>
</feature>
<feature type="compositionally biased region" description="Pro residues" evidence="3">
    <location>
        <begin position="269"/>
        <end position="278"/>
    </location>
</feature>
<sequence length="458" mass="50808">MDDESKLIRRSRSPSRSRSRSIGRRSYSPPSNDRSPPRYRYPRSRSPRSHSPHRRRYMSRSRSRSPYHYRSRSPPRRRRGSRSRSRSPRPPQRECRVYVGNLPYEARRRDLWDLMRDAGEVVEADIMLTGSGKSKGCGVVEYRFPDGAQRAIRTIHNTLFMGRPVLVREDREEPGRDPRQAAEGCQLFIGNLPYSASWQDMKDLFRKAGRVTHTDVLQDPSTRRSKGQGIVIYGDARDASKAMEMFDGYEWLGRRLEVREDRFAGSSRPPAPAPSHPPPIEDRPPRSGSGYYGGGGSGGGAGGHEVPAHAPPFGNMHNAAPVPPPPMHRPERPPYNQGMAPSVPPPNPNVGGPGANLPRNGENQVHVGNLPFSTTWQDLIDLFRHSGPVVRAETLTSNGRPKGAGLVRFEESQACEKAIAKFNGYMYGGRPLEVSLDTGMAGEVYGNAARGGGSAGWS</sequence>
<comment type="caution">
    <text evidence="5">The sequence shown here is derived from an EMBL/GenBank/DDBJ whole genome shotgun (WGS) entry which is preliminary data.</text>
</comment>
<proteinExistence type="predicted"/>
<dbReference type="Proteomes" id="UP000654370">
    <property type="component" value="Unassembled WGS sequence"/>
</dbReference>
<dbReference type="InterPro" id="IPR000504">
    <property type="entry name" value="RRM_dom"/>
</dbReference>
<reference evidence="5" key="1">
    <citation type="submission" date="2020-12" db="EMBL/GenBank/DDBJ databases">
        <title>Metabolic potential, ecology and presence of endohyphal bacteria is reflected in genomic diversity of Mucoromycotina.</title>
        <authorList>
            <person name="Muszewska A."/>
            <person name="Okrasinska A."/>
            <person name="Steczkiewicz K."/>
            <person name="Drgas O."/>
            <person name="Orlowska M."/>
            <person name="Perlinska-Lenart U."/>
            <person name="Aleksandrzak-Piekarczyk T."/>
            <person name="Szatraj K."/>
            <person name="Zielenkiewicz U."/>
            <person name="Pilsyk S."/>
            <person name="Malc E."/>
            <person name="Mieczkowski P."/>
            <person name="Kruszewska J.S."/>
            <person name="Biernat P."/>
            <person name="Pawlowska J."/>
        </authorList>
    </citation>
    <scope>NUCLEOTIDE SEQUENCE</scope>
    <source>
        <strain evidence="5">WA0000067209</strain>
    </source>
</reference>
<dbReference type="GO" id="GO:0005634">
    <property type="term" value="C:nucleus"/>
    <property type="evidence" value="ECO:0007669"/>
    <property type="project" value="TreeGrafter"/>
</dbReference>
<feature type="domain" description="RRM" evidence="4">
    <location>
        <begin position="185"/>
        <end position="263"/>
    </location>
</feature>